<reference evidence="4" key="1">
    <citation type="journal article" date="2019" name="Int. J. Syst. Evol. Microbiol.">
        <title>The Global Catalogue of Microorganisms (GCM) 10K type strain sequencing project: providing services to taxonomists for standard genome sequencing and annotation.</title>
        <authorList>
            <consortium name="The Broad Institute Genomics Platform"/>
            <consortium name="The Broad Institute Genome Sequencing Center for Infectious Disease"/>
            <person name="Wu L."/>
            <person name="Ma J."/>
        </authorList>
    </citation>
    <scope>NUCLEOTIDE SEQUENCE [LARGE SCALE GENOMIC DNA]</scope>
    <source>
        <strain evidence="4">JCM 17633</strain>
    </source>
</reference>
<keyword evidence="4" id="KW-1185">Reference proteome</keyword>
<dbReference type="PANTHER" id="PTHR42852:SF17">
    <property type="entry name" value="THIOREDOXIN-LIKE PROTEIN HI_1115"/>
    <property type="match status" value="1"/>
</dbReference>
<dbReference type="Pfam" id="PF00578">
    <property type="entry name" value="AhpC-TSA"/>
    <property type="match status" value="1"/>
</dbReference>
<gene>
    <name evidence="3" type="ORF">GCM10022292_03900</name>
</gene>
<feature type="domain" description="Thioredoxin" evidence="2">
    <location>
        <begin position="1"/>
        <end position="144"/>
    </location>
</feature>
<evidence type="ECO:0000313" key="4">
    <source>
        <dbReference type="Proteomes" id="UP001501682"/>
    </source>
</evidence>
<dbReference type="Proteomes" id="UP001501682">
    <property type="component" value="Unassembled WGS sequence"/>
</dbReference>
<dbReference type="PROSITE" id="PS00194">
    <property type="entry name" value="THIOREDOXIN_1"/>
    <property type="match status" value="1"/>
</dbReference>
<sequence>MAQNDLPSVDLTSIDGKTIVLKDATNKDGITIISLWATWCVPCLKELDAINDIYDEWQEETNVELLAVSVDDSRTVKRVKSMVNGKGWDYTVLLDTNNDLKRALNASSIPLTILVKDNKIVYKHSGYSPGAELELYEKIKEFSK</sequence>
<dbReference type="InterPro" id="IPR013766">
    <property type="entry name" value="Thioredoxin_domain"/>
</dbReference>
<dbReference type="InterPro" id="IPR000866">
    <property type="entry name" value="AhpC/TSA"/>
</dbReference>
<dbReference type="SUPFAM" id="SSF52833">
    <property type="entry name" value="Thioredoxin-like"/>
    <property type="match status" value="1"/>
</dbReference>
<keyword evidence="1" id="KW-0676">Redox-active center</keyword>
<evidence type="ECO:0000256" key="1">
    <source>
        <dbReference type="ARBA" id="ARBA00023284"/>
    </source>
</evidence>
<evidence type="ECO:0000313" key="3">
    <source>
        <dbReference type="EMBL" id="GAA4240616.1"/>
    </source>
</evidence>
<proteinExistence type="predicted"/>
<protein>
    <recommendedName>
        <fullName evidence="2">Thioredoxin domain-containing protein</fullName>
    </recommendedName>
</protein>
<dbReference type="InterPro" id="IPR036249">
    <property type="entry name" value="Thioredoxin-like_sf"/>
</dbReference>
<dbReference type="EMBL" id="BAABCB010000002">
    <property type="protein sequence ID" value="GAA4240616.1"/>
    <property type="molecule type" value="Genomic_DNA"/>
</dbReference>
<comment type="caution">
    <text evidence="3">The sequence shown here is derived from an EMBL/GenBank/DDBJ whole genome shotgun (WGS) entry which is preliminary data.</text>
</comment>
<dbReference type="PROSITE" id="PS51352">
    <property type="entry name" value="THIOREDOXIN_2"/>
    <property type="match status" value="1"/>
</dbReference>
<organism evidence="3 4">
    <name type="scientific">Winogradskyella damuponensis</name>
    <dbReference type="NCBI Taxonomy" id="943939"/>
    <lineage>
        <taxon>Bacteria</taxon>
        <taxon>Pseudomonadati</taxon>
        <taxon>Bacteroidota</taxon>
        <taxon>Flavobacteriia</taxon>
        <taxon>Flavobacteriales</taxon>
        <taxon>Flavobacteriaceae</taxon>
        <taxon>Winogradskyella</taxon>
    </lineage>
</organism>
<dbReference type="InterPro" id="IPR017937">
    <property type="entry name" value="Thioredoxin_CS"/>
</dbReference>
<dbReference type="CDD" id="cd02966">
    <property type="entry name" value="TlpA_like_family"/>
    <property type="match status" value="1"/>
</dbReference>
<evidence type="ECO:0000259" key="2">
    <source>
        <dbReference type="PROSITE" id="PS51352"/>
    </source>
</evidence>
<dbReference type="Gene3D" id="3.40.30.10">
    <property type="entry name" value="Glutaredoxin"/>
    <property type="match status" value="1"/>
</dbReference>
<dbReference type="InterPro" id="IPR050553">
    <property type="entry name" value="Thioredoxin_ResA/DsbE_sf"/>
</dbReference>
<accession>A0ABP8CL21</accession>
<name>A0ABP8CL21_9FLAO</name>
<dbReference type="PANTHER" id="PTHR42852">
    <property type="entry name" value="THIOL:DISULFIDE INTERCHANGE PROTEIN DSBE"/>
    <property type="match status" value="1"/>
</dbReference>